<dbReference type="PIRSF" id="PIRSF000097">
    <property type="entry name" value="AKR"/>
    <property type="match status" value="1"/>
</dbReference>
<organism evidence="6 7">
    <name type="scientific">Phytophthora nicotianae P1976</name>
    <dbReference type="NCBI Taxonomy" id="1317066"/>
    <lineage>
        <taxon>Eukaryota</taxon>
        <taxon>Sar</taxon>
        <taxon>Stramenopiles</taxon>
        <taxon>Oomycota</taxon>
        <taxon>Peronosporomycetes</taxon>
        <taxon>Peronosporales</taxon>
        <taxon>Peronosporaceae</taxon>
        <taxon>Phytophthora</taxon>
    </lineage>
</organism>
<dbReference type="Proteomes" id="UP000028582">
    <property type="component" value="Unassembled WGS sequence"/>
</dbReference>
<evidence type="ECO:0000256" key="2">
    <source>
        <dbReference type="PIRSR" id="PIRSR000097-1"/>
    </source>
</evidence>
<dbReference type="PANTHER" id="PTHR43827:SF13">
    <property type="entry name" value="ALDO_KETO REDUCTASE FAMILY PROTEIN"/>
    <property type="match status" value="1"/>
</dbReference>
<dbReference type="FunFam" id="3.20.20.100:FF:000002">
    <property type="entry name" value="2,5-diketo-D-gluconic acid reductase A"/>
    <property type="match status" value="1"/>
</dbReference>
<comment type="caution">
    <text evidence="6">The sequence shown here is derived from an EMBL/GenBank/DDBJ whole genome shotgun (WGS) entry which is preliminary data.</text>
</comment>
<dbReference type="InterPro" id="IPR018170">
    <property type="entry name" value="Aldo/ket_reductase_CS"/>
</dbReference>
<dbReference type="SUPFAM" id="SSF51430">
    <property type="entry name" value="NAD(P)-linked oxidoreductase"/>
    <property type="match status" value="1"/>
</dbReference>
<dbReference type="EMBL" id="ANJA01003195">
    <property type="protein sequence ID" value="ETO65357.1"/>
    <property type="molecule type" value="Genomic_DNA"/>
</dbReference>
<reference evidence="6 7" key="1">
    <citation type="submission" date="2013-11" db="EMBL/GenBank/DDBJ databases">
        <title>The Genome Sequence of Phytophthora parasitica P1976.</title>
        <authorList>
            <consortium name="The Broad Institute Genomics Platform"/>
            <person name="Russ C."/>
            <person name="Tyler B."/>
            <person name="Panabieres F."/>
            <person name="Shan W."/>
            <person name="Tripathy S."/>
            <person name="Grunwald N."/>
            <person name="Machado M."/>
            <person name="Johnson C.S."/>
            <person name="Walker B."/>
            <person name="Young S."/>
            <person name="Zeng Q."/>
            <person name="Gargeya S."/>
            <person name="Fitzgerald M."/>
            <person name="Haas B."/>
            <person name="Abouelleil A."/>
            <person name="Allen A.W."/>
            <person name="Alvarado L."/>
            <person name="Arachchi H.M."/>
            <person name="Berlin A.M."/>
            <person name="Chapman S.B."/>
            <person name="Gainer-Dewar J."/>
            <person name="Goldberg J."/>
            <person name="Griggs A."/>
            <person name="Gujja S."/>
            <person name="Hansen M."/>
            <person name="Howarth C."/>
            <person name="Imamovic A."/>
            <person name="Ireland A."/>
            <person name="Larimer J."/>
            <person name="McCowan C."/>
            <person name="Murphy C."/>
            <person name="Pearson M."/>
            <person name="Poon T.W."/>
            <person name="Priest M."/>
            <person name="Roberts A."/>
            <person name="Saif S."/>
            <person name="Shea T."/>
            <person name="Sisk P."/>
            <person name="Sykes S."/>
            <person name="Wortman J."/>
            <person name="Nusbaum C."/>
            <person name="Birren B."/>
        </authorList>
    </citation>
    <scope>NUCLEOTIDE SEQUENCE [LARGE SCALE GENOMIC DNA]</scope>
    <source>
        <strain evidence="6 7">P1976</strain>
    </source>
</reference>
<dbReference type="AlphaFoldDB" id="A0A080ZFE6"/>
<evidence type="ECO:0000256" key="1">
    <source>
        <dbReference type="ARBA" id="ARBA00023002"/>
    </source>
</evidence>
<evidence type="ECO:0000313" key="7">
    <source>
        <dbReference type="Proteomes" id="UP000028582"/>
    </source>
</evidence>
<protein>
    <recommendedName>
        <fullName evidence="5">NADP-dependent oxidoreductase domain-containing protein</fullName>
    </recommendedName>
</protein>
<accession>A0A080ZFE6</accession>
<dbReference type="Gene3D" id="3.20.20.100">
    <property type="entry name" value="NADP-dependent oxidoreductase domain"/>
    <property type="match status" value="1"/>
</dbReference>
<feature type="binding site" evidence="3">
    <location>
        <position position="112"/>
    </location>
    <ligand>
        <name>substrate</name>
    </ligand>
</feature>
<feature type="active site" description="Proton donor" evidence="2">
    <location>
        <position position="53"/>
    </location>
</feature>
<gene>
    <name evidence="6" type="ORF">F444_17305</name>
</gene>
<sequence length="278" mass="31189">MSVFVQSKLLPSGHSIPSLALGMFQSSPDAEAYNAVLTALKLGYRHIDTATFYGNEGDVGRAIRDSGISRKEIFVTSKYFEMHGWSYHRVVNSVRESNRELGLGYIDLYLLHAPCEGSTRAEAWRALEDMRTEGLVRDIGVSSFGKGHLLKLAKTWRVKPAVNQVELHPWLARRDTVKFCEDQGIILEAYSPLAQGKKMDDPVIMEIAKELNATQAQVMIAWSLAKGFIALPKSVRESHIKSNLDASNQKLSVNQMMKLGNLDEYFISGWDPIRHHNV</sequence>
<dbReference type="InterPro" id="IPR020471">
    <property type="entry name" value="AKR"/>
</dbReference>
<proteinExistence type="predicted"/>
<dbReference type="PRINTS" id="PR00069">
    <property type="entry name" value="ALDKETRDTASE"/>
</dbReference>
<dbReference type="CDD" id="cd19071">
    <property type="entry name" value="AKR_AKR1-5-like"/>
    <property type="match status" value="1"/>
</dbReference>
<feature type="site" description="Lowers pKa of active site Tyr" evidence="4">
    <location>
        <position position="78"/>
    </location>
</feature>
<dbReference type="GO" id="GO:0016616">
    <property type="term" value="F:oxidoreductase activity, acting on the CH-OH group of donors, NAD or NADP as acceptor"/>
    <property type="evidence" value="ECO:0007669"/>
    <property type="project" value="UniProtKB-ARBA"/>
</dbReference>
<evidence type="ECO:0000256" key="4">
    <source>
        <dbReference type="PIRSR" id="PIRSR000097-3"/>
    </source>
</evidence>
<dbReference type="Pfam" id="PF00248">
    <property type="entry name" value="Aldo_ket_red"/>
    <property type="match status" value="1"/>
</dbReference>
<dbReference type="OrthoDB" id="416253at2759"/>
<evidence type="ECO:0000259" key="5">
    <source>
        <dbReference type="Pfam" id="PF00248"/>
    </source>
</evidence>
<dbReference type="PANTHER" id="PTHR43827">
    <property type="entry name" value="2,5-DIKETO-D-GLUCONIC ACID REDUCTASE"/>
    <property type="match status" value="1"/>
</dbReference>
<keyword evidence="1" id="KW-0560">Oxidoreductase</keyword>
<name>A0A080ZFE6_PHYNI</name>
<feature type="domain" description="NADP-dependent oxidoreductase" evidence="5">
    <location>
        <begin position="26"/>
        <end position="259"/>
    </location>
</feature>
<dbReference type="InterPro" id="IPR036812">
    <property type="entry name" value="NAD(P)_OxRdtase_dom_sf"/>
</dbReference>
<evidence type="ECO:0000256" key="3">
    <source>
        <dbReference type="PIRSR" id="PIRSR000097-2"/>
    </source>
</evidence>
<dbReference type="PROSITE" id="PS00798">
    <property type="entry name" value="ALDOKETO_REDUCTASE_1"/>
    <property type="match status" value="1"/>
</dbReference>
<evidence type="ECO:0000313" key="6">
    <source>
        <dbReference type="EMBL" id="ETO65357.1"/>
    </source>
</evidence>
<dbReference type="InterPro" id="IPR023210">
    <property type="entry name" value="NADP_OxRdtase_dom"/>
</dbReference>